<dbReference type="EMBL" id="JAMQOL010000037">
    <property type="protein sequence ID" value="MCM4080938.1"/>
    <property type="molecule type" value="Genomic_DNA"/>
</dbReference>
<reference evidence="3 4" key="1">
    <citation type="submission" date="2022-06" db="EMBL/GenBank/DDBJ databases">
        <title>Actinoplanes abujensis sp. nov., isolated from Nigerian arid soil.</title>
        <authorList>
            <person name="Ding P."/>
        </authorList>
    </citation>
    <scope>NUCLEOTIDE SEQUENCE [LARGE SCALE GENOMIC DNA]</scope>
    <source>
        <strain evidence="4">TRM88002</strain>
    </source>
</reference>
<accession>A0ABT0Y4H2</accession>
<name>A0ABT0Y4H2_9ACTN</name>
<comment type="caution">
    <text evidence="3">The sequence shown here is derived from an EMBL/GenBank/DDBJ whole genome shotgun (WGS) entry which is preliminary data.</text>
</comment>
<feature type="region of interest" description="Disordered" evidence="1">
    <location>
        <begin position="203"/>
        <end position="222"/>
    </location>
</feature>
<evidence type="ECO:0000256" key="1">
    <source>
        <dbReference type="SAM" id="MobiDB-lite"/>
    </source>
</evidence>
<keyword evidence="2" id="KW-1133">Transmembrane helix</keyword>
<feature type="transmembrane region" description="Helical" evidence="2">
    <location>
        <begin position="46"/>
        <end position="65"/>
    </location>
</feature>
<keyword evidence="2" id="KW-0472">Membrane</keyword>
<evidence type="ECO:0000313" key="3">
    <source>
        <dbReference type="EMBL" id="MCM4080938.1"/>
    </source>
</evidence>
<evidence type="ECO:0000256" key="2">
    <source>
        <dbReference type="SAM" id="Phobius"/>
    </source>
</evidence>
<proteinExistence type="predicted"/>
<gene>
    <name evidence="3" type="ORF">LXN57_25510</name>
</gene>
<organism evidence="3 4">
    <name type="scientific">Paractinoplanes hotanensis</name>
    <dbReference type="NCBI Taxonomy" id="2906497"/>
    <lineage>
        <taxon>Bacteria</taxon>
        <taxon>Bacillati</taxon>
        <taxon>Actinomycetota</taxon>
        <taxon>Actinomycetes</taxon>
        <taxon>Micromonosporales</taxon>
        <taxon>Micromonosporaceae</taxon>
        <taxon>Paractinoplanes</taxon>
    </lineage>
</organism>
<keyword evidence="4" id="KW-1185">Reference proteome</keyword>
<sequence length="222" mass="23561">MVMLGVAAVFVVGLVALWAVPLWLTRHPSVGLGAAERLKAVNDARGSVIAFLVVMGTGGTLVFTARTFQLNRAGQVAERYTRAVDQLGAETLEKRIGGVYGLESIGVNSVTARRTVIYVLGAFVRSRSACSRGPEEEPAEDVYAALRVVSRLAPETDVVVNLRNADLRNARLLFMNRVNVRLDGAELTGAVLPDTWTALVAPLGHSADSGDPETVASSSESS</sequence>
<protein>
    <submittedName>
        <fullName evidence="3">Uncharacterized protein</fullName>
    </submittedName>
</protein>
<keyword evidence="2" id="KW-0812">Transmembrane</keyword>
<dbReference type="Proteomes" id="UP001523216">
    <property type="component" value="Unassembled WGS sequence"/>
</dbReference>
<evidence type="ECO:0000313" key="4">
    <source>
        <dbReference type="Proteomes" id="UP001523216"/>
    </source>
</evidence>
<dbReference type="RefSeq" id="WP_251800741.1">
    <property type="nucleotide sequence ID" value="NZ_JAMQOL010000037.1"/>
</dbReference>